<evidence type="ECO:0000313" key="1">
    <source>
        <dbReference type="EMBL" id="GAA1573492.1"/>
    </source>
</evidence>
<reference evidence="1 2" key="1">
    <citation type="journal article" date="2019" name="Int. J. Syst. Evol. Microbiol.">
        <title>The Global Catalogue of Microorganisms (GCM) 10K type strain sequencing project: providing services to taxonomists for standard genome sequencing and annotation.</title>
        <authorList>
            <consortium name="The Broad Institute Genomics Platform"/>
            <consortium name="The Broad Institute Genome Sequencing Center for Infectious Disease"/>
            <person name="Wu L."/>
            <person name="Ma J."/>
        </authorList>
    </citation>
    <scope>NUCLEOTIDE SEQUENCE [LARGE SCALE GENOMIC DNA]</scope>
    <source>
        <strain evidence="1 2">JCM 14304</strain>
    </source>
</reference>
<organism evidence="1 2">
    <name type="scientific">Kribbella karoonensis</name>
    <dbReference type="NCBI Taxonomy" id="324851"/>
    <lineage>
        <taxon>Bacteria</taxon>
        <taxon>Bacillati</taxon>
        <taxon>Actinomycetota</taxon>
        <taxon>Actinomycetes</taxon>
        <taxon>Propionibacteriales</taxon>
        <taxon>Kribbellaceae</taxon>
        <taxon>Kribbella</taxon>
    </lineage>
</organism>
<accession>A0ABN2DAV9</accession>
<dbReference type="RefSeq" id="WP_344188730.1">
    <property type="nucleotide sequence ID" value="NZ_BAAAND010000003.1"/>
</dbReference>
<dbReference type="EMBL" id="BAAAND010000003">
    <property type="protein sequence ID" value="GAA1573492.1"/>
    <property type="molecule type" value="Genomic_DNA"/>
</dbReference>
<protein>
    <submittedName>
        <fullName evidence="1">DinB family protein</fullName>
    </submittedName>
</protein>
<sequence length="188" mass="20638">MDTKGELLRVLQGARVGLLGKLEGLGEYELRRPLVPTGTNLLGLVKHLAGLEHGYLGEAVGRVPVVRPSWFREDVSTEIDMWATPDESSEYVVGMYRRLAAHSDRSVADLELDSPAYVAHWSDGHRDTTLGVLLIRMLAETSQHTGHADILREQLDGGLGGGTTVADDEAFWSDRRAQVQAAADHFRP</sequence>
<dbReference type="SUPFAM" id="SSF109854">
    <property type="entry name" value="DinB/YfiT-like putative metalloenzymes"/>
    <property type="match status" value="1"/>
</dbReference>
<comment type="caution">
    <text evidence="1">The sequence shown here is derived from an EMBL/GenBank/DDBJ whole genome shotgun (WGS) entry which is preliminary data.</text>
</comment>
<gene>
    <name evidence="1" type="ORF">GCM10009742_15450</name>
</gene>
<dbReference type="Gene3D" id="1.20.120.450">
    <property type="entry name" value="dinb family like domain"/>
    <property type="match status" value="1"/>
</dbReference>
<evidence type="ECO:0000313" key="2">
    <source>
        <dbReference type="Proteomes" id="UP001500190"/>
    </source>
</evidence>
<keyword evidence="2" id="KW-1185">Reference proteome</keyword>
<proteinExistence type="predicted"/>
<dbReference type="InterPro" id="IPR007061">
    <property type="entry name" value="MST-like"/>
</dbReference>
<dbReference type="Proteomes" id="UP001500190">
    <property type="component" value="Unassembled WGS sequence"/>
</dbReference>
<dbReference type="Pfam" id="PF04978">
    <property type="entry name" value="MST"/>
    <property type="match status" value="1"/>
</dbReference>
<dbReference type="InterPro" id="IPR034660">
    <property type="entry name" value="DinB/YfiT-like"/>
</dbReference>
<name>A0ABN2DAV9_9ACTN</name>